<evidence type="ECO:0000256" key="11">
    <source>
        <dbReference type="ARBA" id="ARBA00047552"/>
    </source>
</evidence>
<dbReference type="EMBL" id="LT553527">
    <property type="protein sequence ID" value="SAM01534.1"/>
    <property type="molecule type" value="Genomic_DNA"/>
</dbReference>
<evidence type="ECO:0000313" key="16">
    <source>
        <dbReference type="EMBL" id="SAM01534.1"/>
    </source>
</evidence>
<evidence type="ECO:0000259" key="14">
    <source>
        <dbReference type="Pfam" id="PF00133"/>
    </source>
</evidence>
<dbReference type="GO" id="GO:0006438">
    <property type="term" value="P:valyl-tRNA aminoacylation"/>
    <property type="evidence" value="ECO:0007669"/>
    <property type="project" value="InterPro"/>
</dbReference>
<dbReference type="PRINTS" id="PR00986">
    <property type="entry name" value="TRNASYNTHVAL"/>
</dbReference>
<keyword evidence="9 13" id="KW-0030">Aminoacyl-tRNA synthetase</keyword>
<feature type="domain" description="Methionyl/Valyl/Leucyl/Isoleucyl-tRNA synthetase anticodon-binding" evidence="15">
    <location>
        <begin position="749"/>
        <end position="906"/>
    </location>
</feature>
<evidence type="ECO:0000256" key="6">
    <source>
        <dbReference type="ARBA" id="ARBA00022741"/>
    </source>
</evidence>
<dbReference type="STRING" id="4829.A0A163JP04"/>
<comment type="similarity">
    <text evidence="2 13">Belongs to the class-I aminoacyl-tRNA synthetase family.</text>
</comment>
<dbReference type="GO" id="GO:0005524">
    <property type="term" value="F:ATP binding"/>
    <property type="evidence" value="ECO:0007669"/>
    <property type="project" value="UniProtKB-KW"/>
</dbReference>
<dbReference type="InterPro" id="IPR009080">
    <property type="entry name" value="tRNAsynth_Ia_anticodon-bd"/>
</dbReference>
<dbReference type="InterPro" id="IPR033705">
    <property type="entry name" value="Anticodon_Ia_Val"/>
</dbReference>
<dbReference type="CDD" id="cd07962">
    <property type="entry name" value="Anticodon_Ia_Val"/>
    <property type="match status" value="1"/>
</dbReference>
<dbReference type="SUPFAM" id="SSF47323">
    <property type="entry name" value="Anticodon-binding domain of a subclass of class I aminoacyl-tRNA synthetases"/>
    <property type="match status" value="1"/>
</dbReference>
<dbReference type="EC" id="6.1.1.9" evidence="3"/>
<dbReference type="Gene3D" id="3.90.740.10">
    <property type="entry name" value="Valyl/Leucyl/Isoleucyl-tRNA synthetase, editing domain"/>
    <property type="match status" value="1"/>
</dbReference>
<evidence type="ECO:0000256" key="4">
    <source>
        <dbReference type="ARBA" id="ARBA00022490"/>
    </source>
</evidence>
<keyword evidence="8 13" id="KW-0648">Protein biosynthesis</keyword>
<dbReference type="SUPFAM" id="SSF52374">
    <property type="entry name" value="Nucleotidylyl transferase"/>
    <property type="match status" value="1"/>
</dbReference>
<evidence type="ECO:0000256" key="10">
    <source>
        <dbReference type="ARBA" id="ARBA00029936"/>
    </source>
</evidence>
<dbReference type="Proteomes" id="UP000078561">
    <property type="component" value="Unassembled WGS sequence"/>
</dbReference>
<dbReference type="CDD" id="cd00817">
    <property type="entry name" value="ValRS_core"/>
    <property type="match status" value="1"/>
</dbReference>
<evidence type="ECO:0000256" key="12">
    <source>
        <dbReference type="ARBA" id="ARBA00072234"/>
    </source>
</evidence>
<dbReference type="Gene3D" id="3.40.50.620">
    <property type="entry name" value="HUPs"/>
    <property type="match status" value="2"/>
</dbReference>
<protein>
    <recommendedName>
        <fullName evidence="12">Probable valine--tRNA ligase, cytoplasmic</fullName>
        <ecNumber evidence="3">6.1.1.9</ecNumber>
    </recommendedName>
    <alternativeName>
        <fullName evidence="10">Valyl-tRNA synthetase</fullName>
    </alternativeName>
</protein>
<dbReference type="InParanoid" id="A0A163JP04"/>
<keyword evidence="5 13" id="KW-0436">Ligase</keyword>
<dbReference type="FunFam" id="3.90.740.10:FF:000005">
    <property type="entry name" value="Valine--tRNA ligase, mitochondrial"/>
    <property type="match status" value="1"/>
</dbReference>
<dbReference type="SUPFAM" id="SSF50677">
    <property type="entry name" value="ValRS/IleRS/LeuRS editing domain"/>
    <property type="match status" value="1"/>
</dbReference>
<evidence type="ECO:0000256" key="9">
    <source>
        <dbReference type="ARBA" id="ARBA00023146"/>
    </source>
</evidence>
<dbReference type="InterPro" id="IPR002300">
    <property type="entry name" value="aa-tRNA-synth_Ia"/>
</dbReference>
<evidence type="ECO:0000259" key="15">
    <source>
        <dbReference type="Pfam" id="PF08264"/>
    </source>
</evidence>
<gene>
    <name evidence="16" type="primary">ABSGL_07275.1 scaffold 8717</name>
</gene>
<dbReference type="InterPro" id="IPR014729">
    <property type="entry name" value="Rossmann-like_a/b/a_fold"/>
</dbReference>
<evidence type="ECO:0000256" key="5">
    <source>
        <dbReference type="ARBA" id="ARBA00022598"/>
    </source>
</evidence>
<evidence type="ECO:0000256" key="8">
    <source>
        <dbReference type="ARBA" id="ARBA00022917"/>
    </source>
</evidence>
<dbReference type="InterPro" id="IPR002303">
    <property type="entry name" value="Valyl-tRNA_ligase"/>
</dbReference>
<dbReference type="GO" id="GO:0004832">
    <property type="term" value="F:valine-tRNA ligase activity"/>
    <property type="evidence" value="ECO:0007669"/>
    <property type="project" value="UniProtKB-EC"/>
</dbReference>
<sequence length="1032" mass="116942">MGRSFQRALPSSSNRLLLRKPITTANVYTTKAGSHASATTTTKPTKPMLSSYDPKKVEEGWYEWWETQGYFTSSSADYYPKDNKQQPFTMITPPPNVTGSLHIGHALTFSIEDALVRWRRMNGDNVRWIPGTDHAGIGTQSVVEKMLMKDRQLTRHDLGREAFVGEIWKWRQKYGDQILHQIRRMGASVSWDDAYFTMDAPRYQAVQNAFMQMFKDGLIYRDTRLVNWCCALETVISDIEVDYVDIQGSTMVPIPGKSKGVEFGVLHQFTYPVLDPVPGGIQKLAISTTRIETMLGDCAVAVHPDDPRYKELHGKQVYHPILKKALPIVCDDQLVDMEFGTGVVKITPAHDPNDYACARRHNLPIISVFDKLGKLNDNCGVAEFVGQDRFDVRSKVIEQLEHLGHYQGKDDKHIMRIAVCSRSGDIIEPLLQPQWYIKCKDLADVSKSQVESGAISIYPNHHEQDWYRWLDNIQDWCISRQLWWGHEIPAYRIALSDQKAPSKELWVVGTDEANANEQVGAVLEKNGYALDTSYTLVKDEDVLDTWFSSGLLPLSALGWTGSPDNQSYQGRYPLQVMETGYDILFFWVARMAMLCNHFVKSPPFQDIYLHGMVRDAQGRKMSKSLGNVIDPLHVIEGVDLETLKSNLYSGNLPEKEIGRSLRNLEKEYPNGIPSCGTDSLRYALIAYTQQTRQINLDISNVIQTSHFCNKLWNLFKFGLGRLENEEATASYNNILQSTSSTAQLSLVNRFILSRMADTITKCQQGFETYRLFEAADSVRRFIVEDVCDVYVEFAKASLNSKDVDAQEKAATLSILQSCMDVSLRLAHPFMPFITEELWQHMQAKSLPSSASKRPPSIMLEQYPTPDQFSTNYDQDVEKHFKVVLSIIHASRSLRQTHQISIGKELPFVIWCDDSKMRDPHGPLQLYLNDIKNFVKASSIQVAPEQNASAGQWTTKAIDSNLKISVPTADIIHAQLERAATNGSDLQSAIDARKKQLDKKRTKTQADLQKLRDKMAKSGYDHAVPAAVKERNR</sequence>
<proteinExistence type="inferred from homology"/>
<keyword evidence="7 13" id="KW-0067">ATP-binding</keyword>
<dbReference type="HAMAP" id="MF_02004">
    <property type="entry name" value="Val_tRNA_synth_type1"/>
    <property type="match status" value="1"/>
</dbReference>
<keyword evidence="6 13" id="KW-0547">Nucleotide-binding</keyword>
<evidence type="ECO:0000256" key="3">
    <source>
        <dbReference type="ARBA" id="ARBA00013169"/>
    </source>
</evidence>
<dbReference type="InterPro" id="IPR009008">
    <property type="entry name" value="Val/Leu/Ile-tRNA-synth_edit"/>
</dbReference>
<organism evidence="16">
    <name type="scientific">Absidia glauca</name>
    <name type="common">Pin mould</name>
    <dbReference type="NCBI Taxonomy" id="4829"/>
    <lineage>
        <taxon>Eukaryota</taxon>
        <taxon>Fungi</taxon>
        <taxon>Fungi incertae sedis</taxon>
        <taxon>Mucoromycota</taxon>
        <taxon>Mucoromycotina</taxon>
        <taxon>Mucoromycetes</taxon>
        <taxon>Mucorales</taxon>
        <taxon>Cunninghamellaceae</taxon>
        <taxon>Absidia</taxon>
    </lineage>
</organism>
<reference evidence="16" key="1">
    <citation type="submission" date="2016-04" db="EMBL/GenBank/DDBJ databases">
        <authorList>
            <person name="Evans L.H."/>
            <person name="Alamgir A."/>
            <person name="Owens N."/>
            <person name="Weber N.D."/>
            <person name="Virtaneva K."/>
            <person name="Barbian K."/>
            <person name="Babar A."/>
            <person name="Rosenke K."/>
        </authorList>
    </citation>
    <scope>NUCLEOTIDE SEQUENCE [LARGE SCALE GENOMIC DNA]</scope>
    <source>
        <strain evidence="16">CBS 101.48</strain>
    </source>
</reference>
<evidence type="ECO:0000256" key="1">
    <source>
        <dbReference type="ARBA" id="ARBA00004496"/>
    </source>
</evidence>
<dbReference type="Pfam" id="PF00133">
    <property type="entry name" value="tRNA-synt_1"/>
    <property type="match status" value="1"/>
</dbReference>
<dbReference type="OrthoDB" id="629407at2759"/>
<accession>A0A163JP04</accession>
<name>A0A163JP04_ABSGL</name>
<dbReference type="NCBIfam" id="TIGR00422">
    <property type="entry name" value="valS"/>
    <property type="match status" value="1"/>
</dbReference>
<evidence type="ECO:0000256" key="13">
    <source>
        <dbReference type="RuleBase" id="RU363035"/>
    </source>
</evidence>
<dbReference type="OMA" id="PKYSCRQ"/>
<evidence type="ECO:0000256" key="2">
    <source>
        <dbReference type="ARBA" id="ARBA00005594"/>
    </source>
</evidence>
<dbReference type="FunFam" id="3.40.50.620:FF:000078">
    <property type="entry name" value="Valine--tRNA ligase, mitochondrial"/>
    <property type="match status" value="1"/>
</dbReference>
<evidence type="ECO:0000313" key="17">
    <source>
        <dbReference type="Proteomes" id="UP000078561"/>
    </source>
</evidence>
<keyword evidence="17" id="KW-1185">Reference proteome</keyword>
<dbReference type="GO" id="GO:0002161">
    <property type="term" value="F:aminoacyl-tRNA deacylase activity"/>
    <property type="evidence" value="ECO:0007669"/>
    <property type="project" value="InterPro"/>
</dbReference>
<dbReference type="Pfam" id="PF08264">
    <property type="entry name" value="Anticodon_1"/>
    <property type="match status" value="1"/>
</dbReference>
<dbReference type="GO" id="GO:0005829">
    <property type="term" value="C:cytosol"/>
    <property type="evidence" value="ECO:0007669"/>
    <property type="project" value="TreeGrafter"/>
</dbReference>
<dbReference type="FunFam" id="3.40.50.620:FF:000020">
    <property type="entry name" value="Valine--tRNA ligase, mitochondrial"/>
    <property type="match status" value="1"/>
</dbReference>
<dbReference type="PROSITE" id="PS00178">
    <property type="entry name" value="AA_TRNA_LIGASE_I"/>
    <property type="match status" value="1"/>
</dbReference>
<dbReference type="Gene3D" id="1.10.730.10">
    <property type="entry name" value="Isoleucyl-tRNA Synthetase, Domain 1"/>
    <property type="match status" value="1"/>
</dbReference>
<dbReference type="InterPro" id="IPR001412">
    <property type="entry name" value="aa-tRNA-synth_I_CS"/>
</dbReference>
<dbReference type="PANTHER" id="PTHR11946">
    <property type="entry name" value="VALYL-TRNA SYNTHETASES"/>
    <property type="match status" value="1"/>
</dbReference>
<evidence type="ECO:0000256" key="7">
    <source>
        <dbReference type="ARBA" id="ARBA00022840"/>
    </source>
</evidence>
<comment type="catalytic activity">
    <reaction evidence="11">
        <text>tRNA(Val) + L-valine + ATP = L-valyl-tRNA(Val) + AMP + diphosphate</text>
        <dbReference type="Rhea" id="RHEA:10704"/>
        <dbReference type="Rhea" id="RHEA-COMP:9672"/>
        <dbReference type="Rhea" id="RHEA-COMP:9708"/>
        <dbReference type="ChEBI" id="CHEBI:30616"/>
        <dbReference type="ChEBI" id="CHEBI:33019"/>
        <dbReference type="ChEBI" id="CHEBI:57762"/>
        <dbReference type="ChEBI" id="CHEBI:78442"/>
        <dbReference type="ChEBI" id="CHEBI:78537"/>
        <dbReference type="ChEBI" id="CHEBI:456215"/>
        <dbReference type="EC" id="6.1.1.9"/>
    </reaction>
</comment>
<dbReference type="InterPro" id="IPR013155">
    <property type="entry name" value="M/V/L/I-tRNA-synth_anticd-bd"/>
</dbReference>
<dbReference type="NCBIfam" id="NF004349">
    <property type="entry name" value="PRK05729.1"/>
    <property type="match status" value="1"/>
</dbReference>
<keyword evidence="4" id="KW-0963">Cytoplasm</keyword>
<comment type="subcellular location">
    <subcellularLocation>
        <location evidence="1">Cytoplasm</location>
    </subcellularLocation>
</comment>
<dbReference type="PANTHER" id="PTHR11946:SF109">
    <property type="entry name" value="VALINE--TRNA LIGASE"/>
    <property type="match status" value="1"/>
</dbReference>
<feature type="domain" description="Aminoacyl-tRNA synthetase class Ia" evidence="14">
    <location>
        <begin position="61"/>
        <end position="697"/>
    </location>
</feature>
<dbReference type="AlphaFoldDB" id="A0A163JP04"/>